<dbReference type="AlphaFoldDB" id="A0A917XGB1"/>
<protein>
    <recommendedName>
        <fullName evidence="2">DUF4037 domain-containing protein</fullName>
    </recommendedName>
</protein>
<proteinExistence type="predicted"/>
<evidence type="ECO:0000259" key="2">
    <source>
        <dbReference type="Pfam" id="PF13228"/>
    </source>
</evidence>
<organism evidence="3 4">
    <name type="scientific">Streptomyces fuscichromogenes</name>
    <dbReference type="NCBI Taxonomy" id="1324013"/>
    <lineage>
        <taxon>Bacteria</taxon>
        <taxon>Bacillati</taxon>
        <taxon>Actinomycetota</taxon>
        <taxon>Actinomycetes</taxon>
        <taxon>Kitasatosporales</taxon>
        <taxon>Streptomycetaceae</taxon>
        <taxon>Streptomyces</taxon>
    </lineage>
</organism>
<feature type="region of interest" description="Disordered" evidence="1">
    <location>
        <begin position="380"/>
        <end position="402"/>
    </location>
</feature>
<reference evidence="3" key="2">
    <citation type="submission" date="2020-09" db="EMBL/GenBank/DDBJ databases">
        <authorList>
            <person name="Sun Q."/>
            <person name="Zhou Y."/>
        </authorList>
    </citation>
    <scope>NUCLEOTIDE SEQUENCE</scope>
    <source>
        <strain evidence="3">CGMCC 4.7110</strain>
    </source>
</reference>
<feature type="domain" description="DUF4037" evidence="2">
    <location>
        <begin position="161"/>
        <end position="259"/>
    </location>
</feature>
<accession>A0A917XGB1</accession>
<dbReference type="EMBL" id="BMML01000013">
    <property type="protein sequence ID" value="GGN23395.1"/>
    <property type="molecule type" value="Genomic_DNA"/>
</dbReference>
<gene>
    <name evidence="3" type="ORF">GCM10011578_055680</name>
</gene>
<keyword evidence="4" id="KW-1185">Reference proteome</keyword>
<reference evidence="3" key="1">
    <citation type="journal article" date="2014" name="Int. J. Syst. Evol. Microbiol.">
        <title>Complete genome sequence of Corynebacterium casei LMG S-19264T (=DSM 44701T), isolated from a smear-ripened cheese.</title>
        <authorList>
            <consortium name="US DOE Joint Genome Institute (JGI-PGF)"/>
            <person name="Walter F."/>
            <person name="Albersmeier A."/>
            <person name="Kalinowski J."/>
            <person name="Ruckert C."/>
        </authorList>
    </citation>
    <scope>NUCLEOTIDE SEQUENCE</scope>
    <source>
        <strain evidence="3">CGMCC 4.7110</strain>
    </source>
</reference>
<dbReference type="InterPro" id="IPR025117">
    <property type="entry name" value="DUF4037"/>
</dbReference>
<name>A0A917XGB1_9ACTN</name>
<evidence type="ECO:0000313" key="4">
    <source>
        <dbReference type="Proteomes" id="UP000653411"/>
    </source>
</evidence>
<comment type="caution">
    <text evidence="3">The sequence shown here is derived from an EMBL/GenBank/DDBJ whole genome shotgun (WGS) entry which is preliminary data.</text>
</comment>
<sequence>MPLHNLGRGIAMSHAHMPSPAFLPGLELSRRFYTEAVRPLLEEAAPGIPHSAARIGAGSEVLGYDTERSADHEWGPRLQLFLHSHDVSRHAGRIRHVLAEHLPKTFHGWPTHFAATGDRDIRVMRVTDGPVHHRVEVTGVSSWFVAALGFDPASGVTPAHWLALPTQLLAEVTAGAVFHDGLHTLTPARTALRWYPHDLWLHVLACQWQRIAEEEAFVGRCGEVGDELGSAVEASRLVRDLMRLSLLMDRRYPPYGKWLGSAFARTPAAPRLTSELTAVLAATDWHRRERHLGRAYEIVAHLHNELELTDRVDPATRPYHSRPFRVLRADRFTRALTARIGNPDIRALRRAGAVDQFIDSTEVLSRTDLTRAVTDAVTGIDAHDGPRRAPMTNSRGQRGHRA</sequence>
<evidence type="ECO:0000313" key="3">
    <source>
        <dbReference type="EMBL" id="GGN23395.1"/>
    </source>
</evidence>
<evidence type="ECO:0000256" key="1">
    <source>
        <dbReference type="SAM" id="MobiDB-lite"/>
    </source>
</evidence>
<dbReference type="Proteomes" id="UP000653411">
    <property type="component" value="Unassembled WGS sequence"/>
</dbReference>
<dbReference type="Pfam" id="PF13228">
    <property type="entry name" value="DUF4037"/>
    <property type="match status" value="1"/>
</dbReference>